<evidence type="ECO:0000313" key="2">
    <source>
        <dbReference type="EMBL" id="KAK4198629.1"/>
    </source>
</evidence>
<name>A0AAN6XDN0_9PEZI</name>
<dbReference type="EMBL" id="MU863943">
    <property type="protein sequence ID" value="KAK4198629.1"/>
    <property type="molecule type" value="Genomic_DNA"/>
</dbReference>
<feature type="compositionally biased region" description="Polar residues" evidence="1">
    <location>
        <begin position="105"/>
        <end position="121"/>
    </location>
</feature>
<dbReference type="AlphaFoldDB" id="A0AAN6XDN0"/>
<accession>A0AAN6XDN0</accession>
<gene>
    <name evidence="2" type="ORF">QBC40DRAFT_298316</name>
</gene>
<proteinExistence type="predicted"/>
<feature type="region of interest" description="Disordered" evidence="1">
    <location>
        <begin position="101"/>
        <end position="204"/>
    </location>
</feature>
<reference evidence="2" key="2">
    <citation type="submission" date="2023-05" db="EMBL/GenBank/DDBJ databases">
        <authorList>
            <consortium name="Lawrence Berkeley National Laboratory"/>
            <person name="Steindorff A."/>
            <person name="Hensen N."/>
            <person name="Bonometti L."/>
            <person name="Westerberg I."/>
            <person name="Brannstrom I.O."/>
            <person name="Guillou S."/>
            <person name="Cros-Aarteil S."/>
            <person name="Calhoun S."/>
            <person name="Haridas S."/>
            <person name="Kuo A."/>
            <person name="Mondo S."/>
            <person name="Pangilinan J."/>
            <person name="Riley R."/>
            <person name="Labutti K."/>
            <person name="Andreopoulos B."/>
            <person name="Lipzen A."/>
            <person name="Chen C."/>
            <person name="Yanf M."/>
            <person name="Daum C."/>
            <person name="Ng V."/>
            <person name="Clum A."/>
            <person name="Ohm R."/>
            <person name="Martin F."/>
            <person name="Silar P."/>
            <person name="Natvig D."/>
            <person name="Lalanne C."/>
            <person name="Gautier V."/>
            <person name="Ament-Velasquez S.L."/>
            <person name="Kruys A."/>
            <person name="Hutchinson M.I."/>
            <person name="Powell A.J."/>
            <person name="Barry K."/>
            <person name="Miller A.N."/>
            <person name="Grigoriev I.V."/>
            <person name="Debuchy R."/>
            <person name="Gladieux P."/>
            <person name="Thoren M.H."/>
            <person name="Johannesson H."/>
        </authorList>
    </citation>
    <scope>NUCLEOTIDE SEQUENCE</scope>
    <source>
        <strain evidence="2">CBS 315.58</strain>
    </source>
</reference>
<dbReference type="Proteomes" id="UP001303160">
    <property type="component" value="Unassembled WGS sequence"/>
</dbReference>
<feature type="compositionally biased region" description="Polar residues" evidence="1">
    <location>
        <begin position="45"/>
        <end position="59"/>
    </location>
</feature>
<feature type="compositionally biased region" description="Low complexity" evidence="1">
    <location>
        <begin position="175"/>
        <end position="193"/>
    </location>
</feature>
<evidence type="ECO:0000256" key="1">
    <source>
        <dbReference type="SAM" id="MobiDB-lite"/>
    </source>
</evidence>
<organism evidence="2 3">
    <name type="scientific">Triangularia verruculosa</name>
    <dbReference type="NCBI Taxonomy" id="2587418"/>
    <lineage>
        <taxon>Eukaryota</taxon>
        <taxon>Fungi</taxon>
        <taxon>Dikarya</taxon>
        <taxon>Ascomycota</taxon>
        <taxon>Pezizomycotina</taxon>
        <taxon>Sordariomycetes</taxon>
        <taxon>Sordariomycetidae</taxon>
        <taxon>Sordariales</taxon>
        <taxon>Podosporaceae</taxon>
        <taxon>Triangularia</taxon>
    </lineage>
</organism>
<evidence type="ECO:0000313" key="3">
    <source>
        <dbReference type="Proteomes" id="UP001303160"/>
    </source>
</evidence>
<keyword evidence="3" id="KW-1185">Reference proteome</keyword>
<reference evidence="2" key="1">
    <citation type="journal article" date="2023" name="Mol. Phylogenet. Evol.">
        <title>Genome-scale phylogeny and comparative genomics of the fungal order Sordariales.</title>
        <authorList>
            <person name="Hensen N."/>
            <person name="Bonometti L."/>
            <person name="Westerberg I."/>
            <person name="Brannstrom I.O."/>
            <person name="Guillou S."/>
            <person name="Cros-Aarteil S."/>
            <person name="Calhoun S."/>
            <person name="Haridas S."/>
            <person name="Kuo A."/>
            <person name="Mondo S."/>
            <person name="Pangilinan J."/>
            <person name="Riley R."/>
            <person name="LaButti K."/>
            <person name="Andreopoulos B."/>
            <person name="Lipzen A."/>
            <person name="Chen C."/>
            <person name="Yan M."/>
            <person name="Daum C."/>
            <person name="Ng V."/>
            <person name="Clum A."/>
            <person name="Steindorff A."/>
            <person name="Ohm R.A."/>
            <person name="Martin F."/>
            <person name="Silar P."/>
            <person name="Natvig D.O."/>
            <person name="Lalanne C."/>
            <person name="Gautier V."/>
            <person name="Ament-Velasquez S.L."/>
            <person name="Kruys A."/>
            <person name="Hutchinson M.I."/>
            <person name="Powell A.J."/>
            <person name="Barry K."/>
            <person name="Miller A.N."/>
            <person name="Grigoriev I.V."/>
            <person name="Debuchy R."/>
            <person name="Gladieux P."/>
            <person name="Hiltunen Thoren M."/>
            <person name="Johannesson H."/>
        </authorList>
    </citation>
    <scope>NUCLEOTIDE SEQUENCE</scope>
    <source>
        <strain evidence="2">CBS 315.58</strain>
    </source>
</reference>
<protein>
    <submittedName>
        <fullName evidence="2">Uncharacterized protein</fullName>
    </submittedName>
</protein>
<feature type="region of interest" description="Disordered" evidence="1">
    <location>
        <begin position="39"/>
        <end position="59"/>
    </location>
</feature>
<sequence>MSPTKTLAPALLPPFEFTPRFPAKKIKKPACHSLFAGSRKRAGSLSPSPSNFTEIPGTNASEAVCSPAIASEERQHLEPANTTPLSAFHATFKRIQAPCLRRRNSNTVTPAEDISSANSSSKKADTAGPTTPLSQHFQRRHSHMARSIVSMKTGAEARRSPFTRAQRGKLLRTQPGTGSSTPASGSAGEGSASKPREIGQPSHC</sequence>
<comment type="caution">
    <text evidence="2">The sequence shown here is derived from an EMBL/GenBank/DDBJ whole genome shotgun (WGS) entry which is preliminary data.</text>
</comment>